<dbReference type="RefSeq" id="WP_111536521.1">
    <property type="nucleotide sequence ID" value="NZ_QKZL01000004.1"/>
</dbReference>
<dbReference type="OrthoDB" id="7872239at2"/>
<gene>
    <name evidence="2" type="ORF">LX81_01357</name>
</gene>
<dbReference type="AlphaFoldDB" id="A0A2W7P2G7"/>
<evidence type="ECO:0000313" key="2">
    <source>
        <dbReference type="EMBL" id="PZX17632.1"/>
    </source>
</evidence>
<name>A0A2W7P2G7_9RHOB</name>
<reference evidence="2 3" key="1">
    <citation type="submission" date="2018-06" db="EMBL/GenBank/DDBJ databases">
        <title>Genomic Encyclopedia of Archaeal and Bacterial Type Strains, Phase II (KMG-II): from individual species to whole genera.</title>
        <authorList>
            <person name="Goeker M."/>
        </authorList>
    </citation>
    <scope>NUCLEOTIDE SEQUENCE [LARGE SCALE GENOMIC DNA]</scope>
    <source>
        <strain evidence="2 3">DSM 22009</strain>
    </source>
</reference>
<evidence type="ECO:0000256" key="1">
    <source>
        <dbReference type="SAM" id="SignalP"/>
    </source>
</evidence>
<feature type="signal peptide" evidence="1">
    <location>
        <begin position="1"/>
        <end position="19"/>
    </location>
</feature>
<protein>
    <submittedName>
        <fullName evidence="2">Uncharacterized protein</fullName>
    </submittedName>
</protein>
<keyword evidence="3" id="KW-1185">Reference proteome</keyword>
<accession>A0A2W7P2G7</accession>
<organism evidence="2 3">
    <name type="scientific">Palleronia aestuarii</name>
    <dbReference type="NCBI Taxonomy" id="568105"/>
    <lineage>
        <taxon>Bacteria</taxon>
        <taxon>Pseudomonadati</taxon>
        <taxon>Pseudomonadota</taxon>
        <taxon>Alphaproteobacteria</taxon>
        <taxon>Rhodobacterales</taxon>
        <taxon>Roseobacteraceae</taxon>
        <taxon>Palleronia</taxon>
    </lineage>
</organism>
<dbReference type="Proteomes" id="UP000248916">
    <property type="component" value="Unassembled WGS sequence"/>
</dbReference>
<dbReference type="EMBL" id="QKZL01000004">
    <property type="protein sequence ID" value="PZX17632.1"/>
    <property type="molecule type" value="Genomic_DNA"/>
</dbReference>
<comment type="caution">
    <text evidence="2">The sequence shown here is derived from an EMBL/GenBank/DDBJ whole genome shotgun (WGS) entry which is preliminary data.</text>
</comment>
<proteinExistence type="predicted"/>
<evidence type="ECO:0000313" key="3">
    <source>
        <dbReference type="Proteomes" id="UP000248916"/>
    </source>
</evidence>
<sequence length="150" mass="15542">MVIRALTIASLLAAGAAAADDNRTETLLPSGDATVYRLGPGVPVPRGAPVYTPGDRLPDYYGTSGADIHAPGYLPDTVPWRTQLVILRDGSFNVYVTPNVVPYRVALGSAGQAAALHCGGQAGEAVAQIDAAYRHSAPDLASWGFGGHCR</sequence>
<feature type="chain" id="PRO_5016132859" evidence="1">
    <location>
        <begin position="20"/>
        <end position="150"/>
    </location>
</feature>
<keyword evidence="1" id="KW-0732">Signal</keyword>